<dbReference type="WBParaSite" id="PSU_v2.g560.t1">
    <property type="protein sequence ID" value="PSU_v2.g560.t1"/>
    <property type="gene ID" value="PSU_v2.g560"/>
</dbReference>
<protein>
    <submittedName>
        <fullName evidence="3">Uncharacterized protein</fullName>
    </submittedName>
</protein>
<name>A0A914Z128_9BILA</name>
<evidence type="ECO:0000313" key="3">
    <source>
        <dbReference type="WBParaSite" id="PSU_v2.g560.t1"/>
    </source>
</evidence>
<reference evidence="3" key="1">
    <citation type="submission" date="2022-11" db="UniProtKB">
        <authorList>
            <consortium name="WormBaseParasite"/>
        </authorList>
    </citation>
    <scope>IDENTIFICATION</scope>
</reference>
<proteinExistence type="predicted"/>
<organism evidence="2 3">
    <name type="scientific">Panagrolaimus superbus</name>
    <dbReference type="NCBI Taxonomy" id="310955"/>
    <lineage>
        <taxon>Eukaryota</taxon>
        <taxon>Metazoa</taxon>
        <taxon>Ecdysozoa</taxon>
        <taxon>Nematoda</taxon>
        <taxon>Chromadorea</taxon>
        <taxon>Rhabditida</taxon>
        <taxon>Tylenchina</taxon>
        <taxon>Panagrolaimomorpha</taxon>
        <taxon>Panagrolaimoidea</taxon>
        <taxon>Panagrolaimidae</taxon>
        <taxon>Panagrolaimus</taxon>
    </lineage>
</organism>
<sequence length="201" mass="22608">MERSRRDARRPARYQEDDPLGAGHQVRSRSSNSRTSGSTNSSNSQRYQAGRNGAQQAQNFLNRNASTPPQTPPPQTPPPQTPPPGTPPPGTPPPGTPPPRTPPRQQQNQQQNHNRQSPPRHRGQRNGIRRNVRFEREVFVVGYTADTVIACSSSDVDGDIIPQSEVYGLRHYFTLHTYFDTRDQAVNFAREMGQYKVIFIL</sequence>
<keyword evidence="2" id="KW-1185">Reference proteome</keyword>
<feature type="region of interest" description="Disordered" evidence="1">
    <location>
        <begin position="1"/>
        <end position="130"/>
    </location>
</feature>
<dbReference type="AlphaFoldDB" id="A0A914Z128"/>
<dbReference type="Proteomes" id="UP000887577">
    <property type="component" value="Unplaced"/>
</dbReference>
<evidence type="ECO:0000313" key="2">
    <source>
        <dbReference type="Proteomes" id="UP000887577"/>
    </source>
</evidence>
<evidence type="ECO:0000256" key="1">
    <source>
        <dbReference type="SAM" id="MobiDB-lite"/>
    </source>
</evidence>
<feature type="compositionally biased region" description="Basic residues" evidence="1">
    <location>
        <begin position="118"/>
        <end position="130"/>
    </location>
</feature>
<feature type="compositionally biased region" description="Basic and acidic residues" evidence="1">
    <location>
        <begin position="1"/>
        <end position="16"/>
    </location>
</feature>
<feature type="compositionally biased region" description="Pro residues" evidence="1">
    <location>
        <begin position="69"/>
        <end position="102"/>
    </location>
</feature>
<feature type="compositionally biased region" description="Low complexity" evidence="1">
    <location>
        <begin position="28"/>
        <end position="59"/>
    </location>
</feature>
<feature type="compositionally biased region" description="Low complexity" evidence="1">
    <location>
        <begin position="103"/>
        <end position="117"/>
    </location>
</feature>
<accession>A0A914Z128</accession>